<organism evidence="1">
    <name type="scientific">Arundo donax</name>
    <name type="common">Giant reed</name>
    <name type="synonym">Donax arundinaceus</name>
    <dbReference type="NCBI Taxonomy" id="35708"/>
    <lineage>
        <taxon>Eukaryota</taxon>
        <taxon>Viridiplantae</taxon>
        <taxon>Streptophyta</taxon>
        <taxon>Embryophyta</taxon>
        <taxon>Tracheophyta</taxon>
        <taxon>Spermatophyta</taxon>
        <taxon>Magnoliopsida</taxon>
        <taxon>Liliopsida</taxon>
        <taxon>Poales</taxon>
        <taxon>Poaceae</taxon>
        <taxon>PACMAD clade</taxon>
        <taxon>Arundinoideae</taxon>
        <taxon>Arundineae</taxon>
        <taxon>Arundo</taxon>
    </lineage>
</organism>
<dbReference type="EMBL" id="GBRH01211893">
    <property type="protein sequence ID" value="JAD86002.1"/>
    <property type="molecule type" value="Transcribed_RNA"/>
</dbReference>
<protein>
    <submittedName>
        <fullName evidence="1">Uncharacterized protein</fullName>
    </submittedName>
</protein>
<evidence type="ECO:0000313" key="1">
    <source>
        <dbReference type="EMBL" id="JAD86002.1"/>
    </source>
</evidence>
<reference evidence="1" key="2">
    <citation type="journal article" date="2015" name="Data Brief">
        <title>Shoot transcriptome of the giant reed, Arundo donax.</title>
        <authorList>
            <person name="Barrero R.A."/>
            <person name="Guerrero F.D."/>
            <person name="Moolhuijzen P."/>
            <person name="Goolsby J.A."/>
            <person name="Tidwell J."/>
            <person name="Bellgard S.E."/>
            <person name="Bellgard M.I."/>
        </authorList>
    </citation>
    <scope>NUCLEOTIDE SEQUENCE</scope>
    <source>
        <tissue evidence="1">Shoot tissue taken approximately 20 cm above the soil surface</tissue>
    </source>
</reference>
<reference evidence="1" key="1">
    <citation type="submission" date="2014-09" db="EMBL/GenBank/DDBJ databases">
        <authorList>
            <person name="Magalhaes I.L.F."/>
            <person name="Oliveira U."/>
            <person name="Santos F.R."/>
            <person name="Vidigal T.H.D.A."/>
            <person name="Brescovit A.D."/>
            <person name="Santos A.J."/>
        </authorList>
    </citation>
    <scope>NUCLEOTIDE SEQUENCE</scope>
    <source>
        <tissue evidence="1">Shoot tissue taken approximately 20 cm above the soil surface</tissue>
    </source>
</reference>
<proteinExistence type="predicted"/>
<sequence>MIVYLYIIELDVESGPADRELSPQELGKSSAQLSVYTTADPAGGHEHTIC</sequence>
<name>A0A0A9DQH3_ARUDO</name>
<accession>A0A0A9DQH3</accession>
<dbReference type="AlphaFoldDB" id="A0A0A9DQH3"/>